<protein>
    <recommendedName>
        <fullName evidence="2">Bacteriophage T7 tail fibre protein-like N-terminal domain-containing protein</fullName>
    </recommendedName>
</protein>
<organism evidence="3">
    <name type="scientific">Pseudomonas phage Lepni01</name>
    <dbReference type="NCBI Taxonomy" id="3138536"/>
    <lineage>
        <taxon>Viruses</taxon>
    </lineage>
</organism>
<dbReference type="Pfam" id="PF03906">
    <property type="entry name" value="Phage_T7_tail"/>
    <property type="match status" value="1"/>
</dbReference>
<dbReference type="InterPro" id="IPR005604">
    <property type="entry name" value="Phage_T7_tail_fibre-like_N"/>
</dbReference>
<proteinExistence type="predicted"/>
<evidence type="ECO:0000259" key="2">
    <source>
        <dbReference type="Pfam" id="PF03906"/>
    </source>
</evidence>
<feature type="domain" description="Bacteriophage T7 tail fibre protein-like N-terminal" evidence="2">
    <location>
        <begin position="1"/>
        <end position="133"/>
    </location>
</feature>
<dbReference type="GO" id="GO:0098015">
    <property type="term" value="C:virus tail"/>
    <property type="evidence" value="ECO:0007669"/>
    <property type="project" value="UniProtKB-KW"/>
</dbReference>
<evidence type="ECO:0000256" key="1">
    <source>
        <dbReference type="ARBA" id="ARBA00022732"/>
    </source>
</evidence>
<keyword evidence="1" id="KW-0946">Virion</keyword>
<accession>A0AAU6W3G6</accession>
<dbReference type="EMBL" id="PP179331">
    <property type="protein sequence ID" value="XAI71041.1"/>
    <property type="molecule type" value="Genomic_DNA"/>
</dbReference>
<sequence>MATTTKTVKTYALNGSLKDFTIPFEYLARKFVAVSLIGATRKELVLNIDFRFSTPTTITTLRSGAWGPADNFDLIEIRRWTSATERLVDFADGSILRAYDLNTAQVQSLHIAEEARDLTADTIGVNNDGHLDARARRIVNLADAVNPGDAVTLRQEQQWGGSALNQANLSAQSAAASQASNVASYAAYLASEAARAASVVAKDQSVTAKIASEAARDGAAANNTTAYQWANNPENVVVNSGQFSAFHWVQKAIAHVATALGYSNAAAASATAASGSATTAASKVADCAAQVTLATTQADRAKTEADKLAGMNDLSSNVDAAGTTIGAGNWKVTFKGIMKSIGKAFAAKFEAPTYTESFRFASQNVTEAPFFVKDMAVSSLSEYRPIIKASLNVGSGPEALSFGILSYPGGNQAAVFHWGGSALSGLPLLTLQRSGSQATFSGSIEVTTTVNAPGGCYNNGSKTWSRADFDPTYKLTGTGATTVMGNQNGVCGVNYQNLTAANQVYNGAFEVRENGLVGGGGAAPGHIYNAPAIAFHWGATYVSKLMMNAQGEFCFGNPSGTYVRLGLDGNIYGGAWQGGVLSTHVYNVANERANAWAVQESRSATNVGIAMSNFRVNSLGCHMLALAHNNSGVEWNEGVAGGNLTGTNTGGTYYAGYTLAGNYVRMGKLVNADGASPDSVTLYMRYA</sequence>
<keyword evidence="1" id="KW-1227">Viral tail protein</keyword>
<reference evidence="3" key="1">
    <citation type="journal article" date="2024" name="J. Gen. Virol.">
        <title>Novel phages of Pseudomonas syringae unveil numerous potential auxiliary metabolic genes.</title>
        <authorList>
            <person name="Feltin C."/>
            <person name="Garneau J.R."/>
            <person name="Morris C.E."/>
            <person name="Berard A."/>
            <person name="Torres-Barcelo C."/>
        </authorList>
    </citation>
    <scope>NUCLEOTIDE SEQUENCE</scope>
</reference>
<name>A0AAU6W3G6_9VIRU</name>
<evidence type="ECO:0000313" key="3">
    <source>
        <dbReference type="EMBL" id="XAI71041.1"/>
    </source>
</evidence>
<gene>
    <name evidence="3" type="ORF">Lepni01_00041</name>
</gene>